<dbReference type="OrthoDB" id="511529at2759"/>
<evidence type="ECO:0000313" key="12">
    <source>
        <dbReference type="EMBL" id="CAA7405609.1"/>
    </source>
</evidence>
<evidence type="ECO:0000256" key="3">
    <source>
        <dbReference type="ARBA" id="ARBA00022723"/>
    </source>
</evidence>
<dbReference type="GO" id="GO:0005634">
    <property type="term" value="C:nucleus"/>
    <property type="evidence" value="ECO:0007669"/>
    <property type="project" value="UniProtKB-SubCell"/>
</dbReference>
<feature type="region of interest" description="Disordered" evidence="9">
    <location>
        <begin position="530"/>
        <end position="575"/>
    </location>
</feature>
<name>A0A7I8L6I3_SPIIN</name>
<dbReference type="GO" id="GO:0001006">
    <property type="term" value="F:RNA polymerase III type 3 promoter sequence-specific DNA binding"/>
    <property type="evidence" value="ECO:0007669"/>
    <property type="project" value="TreeGrafter"/>
</dbReference>
<keyword evidence="7" id="KW-0804">Transcription</keyword>
<protein>
    <submittedName>
        <fullName evidence="12">Uncharacterized protein</fullName>
    </submittedName>
</protein>
<dbReference type="AlphaFoldDB" id="A0A7I8L6I3"/>
<feature type="region of interest" description="Disordered" evidence="9">
    <location>
        <begin position="475"/>
        <end position="505"/>
    </location>
</feature>
<dbReference type="PANTHER" id="PTHR11618:SF4">
    <property type="entry name" value="TRANSCRIPTION FACTOR IIIB 90 KDA SUBUNIT"/>
    <property type="match status" value="1"/>
</dbReference>
<dbReference type="SUPFAM" id="SSF47954">
    <property type="entry name" value="Cyclin-like"/>
    <property type="match status" value="2"/>
</dbReference>
<dbReference type="PANTHER" id="PTHR11618">
    <property type="entry name" value="TRANSCRIPTION INITIATION FACTOR IIB-RELATED"/>
    <property type="match status" value="1"/>
</dbReference>
<evidence type="ECO:0000256" key="8">
    <source>
        <dbReference type="ARBA" id="ARBA00023242"/>
    </source>
</evidence>
<feature type="domain" description="Brf1 TBP-binding" evidence="11">
    <location>
        <begin position="402"/>
        <end position="527"/>
    </location>
</feature>
<keyword evidence="6" id="KW-0805">Transcription regulation</keyword>
<feature type="domain" description="Transcription factor TFIIB cyclin-like" evidence="10">
    <location>
        <begin position="200"/>
        <end position="249"/>
    </location>
</feature>
<feature type="domain" description="Transcription factor TFIIB cyclin-like" evidence="10">
    <location>
        <begin position="75"/>
        <end position="161"/>
    </location>
</feature>
<dbReference type="EMBL" id="LR746274">
    <property type="protein sequence ID" value="CAA7405609.1"/>
    <property type="molecule type" value="Genomic_DNA"/>
</dbReference>
<proteinExistence type="inferred from homology"/>
<dbReference type="GO" id="GO:0000995">
    <property type="term" value="F:RNA polymerase III general transcription initiation factor activity"/>
    <property type="evidence" value="ECO:0007669"/>
    <property type="project" value="TreeGrafter"/>
</dbReference>
<evidence type="ECO:0000256" key="2">
    <source>
        <dbReference type="ARBA" id="ARBA00010857"/>
    </source>
</evidence>
<organism evidence="12 13">
    <name type="scientific">Spirodela intermedia</name>
    <name type="common">Intermediate duckweed</name>
    <dbReference type="NCBI Taxonomy" id="51605"/>
    <lineage>
        <taxon>Eukaryota</taxon>
        <taxon>Viridiplantae</taxon>
        <taxon>Streptophyta</taxon>
        <taxon>Embryophyta</taxon>
        <taxon>Tracheophyta</taxon>
        <taxon>Spermatophyta</taxon>
        <taxon>Magnoliopsida</taxon>
        <taxon>Liliopsida</taxon>
        <taxon>Araceae</taxon>
        <taxon>Lemnoideae</taxon>
        <taxon>Spirodela</taxon>
    </lineage>
</organism>
<keyword evidence="13" id="KW-1185">Reference proteome</keyword>
<dbReference type="Proteomes" id="UP000663760">
    <property type="component" value="Chromosome 11"/>
</dbReference>
<dbReference type="Pfam" id="PF07741">
    <property type="entry name" value="BRF1"/>
    <property type="match status" value="1"/>
</dbReference>
<gene>
    <name evidence="12" type="ORF">SI8410_11016287</name>
</gene>
<comment type="similarity">
    <text evidence="2">Belongs to the TFIIB family.</text>
</comment>
<dbReference type="InterPro" id="IPR011665">
    <property type="entry name" value="BRF1_TBP-bd_dom"/>
</dbReference>
<evidence type="ECO:0000313" key="13">
    <source>
        <dbReference type="Proteomes" id="UP000663760"/>
    </source>
</evidence>
<sequence>MSLESKSRSGAKADAGLGSCLEKEREEILCRTGTASSCQDIYYSGVTFVKTSSGQSQLAGAFIRSVQSEYSLSHERTLMKGRDEIKGIVVSLSVAGGDSIIDQAHAFYKIAVERNFTRGRPTSQVAAACLYIACRSKEIRKRHKLVTLSTFDSYVLGAVFLQLCLLLRLEEHPIVQKPVDPSLFIHRFAERKCALRFSSSTGRKPSGLCGAALYIAALSQGLKYSKSDVVSVVYVCEATLTKRLIEFENTKSGGLTIEEFLTKADEEEHLANQLPSRTIKLSKNTELLCEHKDRGGIHFAHGLCKDCYDEFIEISGGIQGGSEPPAFQRAERQRIEKAAAEGKTQRIQFKRESNAVKDVLSAKKSENSGSFPGFQDVNKHNDQPSKDFDADRNVAVDEESLSDIDDIEVSGYLHSEEEKQLKKIIWEKMNKEYLEEQAAKEAASAAAKEAYEAAFGNCSDEIRAAQELAAAAAEAAAKTRKERRQKRAEEAKNSSQPRNAAEATRQMLKRKTFSSKINYAALDALFSSDEAGAKKQRPESDDAKQPGKHEEVKKDKLDDNVAADHHDNDYSVEQDTVEGDEYIVGDYDDDDRRNGGDFEFEKLYKLYWFYGYNTSLEPLCFIPSIINFTSFFFSPGNCKKN</sequence>
<keyword evidence="5" id="KW-0862">Zinc</keyword>
<keyword evidence="3" id="KW-0479">Metal-binding</keyword>
<evidence type="ECO:0000259" key="10">
    <source>
        <dbReference type="Pfam" id="PF00382"/>
    </source>
</evidence>
<dbReference type="GO" id="GO:0097550">
    <property type="term" value="C:transcription preinitiation complex"/>
    <property type="evidence" value="ECO:0007669"/>
    <property type="project" value="TreeGrafter"/>
</dbReference>
<feature type="region of interest" description="Disordered" evidence="9">
    <location>
        <begin position="358"/>
        <end position="393"/>
    </location>
</feature>
<evidence type="ECO:0000259" key="11">
    <source>
        <dbReference type="Pfam" id="PF07741"/>
    </source>
</evidence>
<dbReference type="GO" id="GO:0000126">
    <property type="term" value="C:transcription factor TFIIIB complex"/>
    <property type="evidence" value="ECO:0007669"/>
    <property type="project" value="TreeGrafter"/>
</dbReference>
<dbReference type="GO" id="GO:0008270">
    <property type="term" value="F:zinc ion binding"/>
    <property type="evidence" value="ECO:0007669"/>
    <property type="project" value="UniProtKB-KW"/>
</dbReference>
<evidence type="ECO:0000256" key="4">
    <source>
        <dbReference type="ARBA" id="ARBA00022771"/>
    </source>
</evidence>
<feature type="compositionally biased region" description="Basic and acidic residues" evidence="9">
    <location>
        <begin position="531"/>
        <end position="569"/>
    </location>
</feature>
<dbReference type="InterPro" id="IPR000812">
    <property type="entry name" value="TFIIB"/>
</dbReference>
<evidence type="ECO:0000256" key="6">
    <source>
        <dbReference type="ARBA" id="ARBA00023015"/>
    </source>
</evidence>
<comment type="subcellular location">
    <subcellularLocation>
        <location evidence="1">Nucleus</location>
    </subcellularLocation>
</comment>
<evidence type="ECO:0000256" key="1">
    <source>
        <dbReference type="ARBA" id="ARBA00004123"/>
    </source>
</evidence>
<dbReference type="GO" id="GO:0017025">
    <property type="term" value="F:TBP-class protein binding"/>
    <property type="evidence" value="ECO:0007669"/>
    <property type="project" value="InterPro"/>
</dbReference>
<dbReference type="GO" id="GO:0070897">
    <property type="term" value="P:transcription preinitiation complex assembly"/>
    <property type="evidence" value="ECO:0007669"/>
    <property type="project" value="InterPro"/>
</dbReference>
<evidence type="ECO:0000256" key="7">
    <source>
        <dbReference type="ARBA" id="ARBA00023163"/>
    </source>
</evidence>
<evidence type="ECO:0000256" key="9">
    <source>
        <dbReference type="SAM" id="MobiDB-lite"/>
    </source>
</evidence>
<evidence type="ECO:0000256" key="5">
    <source>
        <dbReference type="ARBA" id="ARBA00022833"/>
    </source>
</evidence>
<dbReference type="Gene3D" id="1.10.472.10">
    <property type="entry name" value="Cyclin-like"/>
    <property type="match status" value="2"/>
</dbReference>
<keyword evidence="8" id="KW-0539">Nucleus</keyword>
<feature type="compositionally biased region" description="Basic and acidic residues" evidence="9">
    <location>
        <begin position="377"/>
        <end position="393"/>
    </location>
</feature>
<accession>A0A7I8L6I3</accession>
<dbReference type="Gene3D" id="1.20.5.650">
    <property type="entry name" value="Single helix bin"/>
    <property type="match status" value="1"/>
</dbReference>
<keyword evidence="4" id="KW-0863">Zinc-finger</keyword>
<dbReference type="InterPro" id="IPR036915">
    <property type="entry name" value="Cyclin-like_sf"/>
</dbReference>
<dbReference type="Pfam" id="PF00382">
    <property type="entry name" value="TFIIB"/>
    <property type="match status" value="2"/>
</dbReference>
<reference evidence="12" key="1">
    <citation type="submission" date="2020-02" db="EMBL/GenBank/DDBJ databases">
        <authorList>
            <person name="Scholz U."/>
            <person name="Mascher M."/>
            <person name="Fiebig A."/>
        </authorList>
    </citation>
    <scope>NUCLEOTIDE SEQUENCE</scope>
</reference>
<dbReference type="InterPro" id="IPR013150">
    <property type="entry name" value="TFIIB_cyclin"/>
</dbReference>